<dbReference type="AlphaFoldDB" id="A0A0A8Y1D4"/>
<accession>A0A0A8Y1D4</accession>
<organism evidence="1">
    <name type="scientific">Arundo donax</name>
    <name type="common">Giant reed</name>
    <name type="synonym">Donax arundinaceus</name>
    <dbReference type="NCBI Taxonomy" id="35708"/>
    <lineage>
        <taxon>Eukaryota</taxon>
        <taxon>Viridiplantae</taxon>
        <taxon>Streptophyta</taxon>
        <taxon>Embryophyta</taxon>
        <taxon>Tracheophyta</taxon>
        <taxon>Spermatophyta</taxon>
        <taxon>Magnoliopsida</taxon>
        <taxon>Liliopsida</taxon>
        <taxon>Poales</taxon>
        <taxon>Poaceae</taxon>
        <taxon>PACMAD clade</taxon>
        <taxon>Arundinoideae</taxon>
        <taxon>Arundineae</taxon>
        <taxon>Arundo</taxon>
    </lineage>
</organism>
<dbReference type="EMBL" id="GBRH01279045">
    <property type="protein sequence ID" value="JAD18850.1"/>
    <property type="molecule type" value="Transcribed_RNA"/>
</dbReference>
<name>A0A0A8Y1D4_ARUDO</name>
<evidence type="ECO:0000313" key="1">
    <source>
        <dbReference type="EMBL" id="JAD18850.1"/>
    </source>
</evidence>
<reference evidence="1" key="2">
    <citation type="journal article" date="2015" name="Data Brief">
        <title>Shoot transcriptome of the giant reed, Arundo donax.</title>
        <authorList>
            <person name="Barrero R.A."/>
            <person name="Guerrero F.D."/>
            <person name="Moolhuijzen P."/>
            <person name="Goolsby J.A."/>
            <person name="Tidwell J."/>
            <person name="Bellgard S.E."/>
            <person name="Bellgard M.I."/>
        </authorList>
    </citation>
    <scope>NUCLEOTIDE SEQUENCE</scope>
    <source>
        <tissue evidence="1">Shoot tissue taken approximately 20 cm above the soil surface</tissue>
    </source>
</reference>
<proteinExistence type="predicted"/>
<protein>
    <submittedName>
        <fullName evidence="1">Uncharacterized protein</fullName>
    </submittedName>
</protein>
<sequence>MDHLLCRFLITNQRNICPERSFKTDRFSNPISEITPFLKTLQGLCRTFIIAQLLISINCHVP</sequence>
<reference evidence="1" key="1">
    <citation type="submission" date="2014-09" db="EMBL/GenBank/DDBJ databases">
        <authorList>
            <person name="Magalhaes I.L.F."/>
            <person name="Oliveira U."/>
            <person name="Santos F.R."/>
            <person name="Vidigal T.H.D.A."/>
            <person name="Brescovit A.D."/>
            <person name="Santos A.J."/>
        </authorList>
    </citation>
    <scope>NUCLEOTIDE SEQUENCE</scope>
    <source>
        <tissue evidence="1">Shoot tissue taken approximately 20 cm above the soil surface</tissue>
    </source>
</reference>